<protein>
    <recommendedName>
        <fullName evidence="6">Rhamnogalacturonase A/B/Epimerase-like pectate lyase domain-containing protein</fullName>
    </recommendedName>
</protein>
<evidence type="ECO:0000256" key="5">
    <source>
        <dbReference type="SAM" id="SignalP"/>
    </source>
</evidence>
<keyword evidence="3 4" id="KW-0326">Glycosidase</keyword>
<dbReference type="Proteomes" id="UP000462014">
    <property type="component" value="Unassembled WGS sequence"/>
</dbReference>
<dbReference type="PANTHER" id="PTHR31339:SF9">
    <property type="entry name" value="PLASMIN AND FIBRONECTIN-BINDING PROTEIN A"/>
    <property type="match status" value="1"/>
</dbReference>
<dbReference type="InterPro" id="IPR051801">
    <property type="entry name" value="GH28_Enzymes"/>
</dbReference>
<dbReference type="AlphaFoldDB" id="A0A7K1STE7"/>
<dbReference type="InterPro" id="IPR006626">
    <property type="entry name" value="PbH1"/>
</dbReference>
<comment type="similarity">
    <text evidence="1 4">Belongs to the glycosyl hydrolase 28 family.</text>
</comment>
<sequence length="520" mass="57283">MKRNLLIGLLICLNTIVFAQKKTYNITDFGARNDAKTINTAAIQKAIDACFENGGGMVYVPPGTFITGTFSLKSNVNLYLENGATLKGSANLKDYKSFTQPVYGLTYFGLLYTINAQNVSITGEGKIDGSNEAFHDFTKAKKIDTATTRFTRQRNNYRKVENGIGDGPVVPNKDRPHQMVIFSECSNVQVRNISLLNSPFWTLHFADCDAVLVSGIKLWSGMLVPNADGIDVTSCSNVAITDCDIRAGDDAIAIVGYDHHFEIPGFSGKKHVSENILVSNCNLQSASSGIRIGFLDQNTVRNIHVDNVNITNSTRGVGIFLRDEGSLENITFSNMTIETKFRTGDWWGNGEPIHISSIRGKEAVKLGTIKNVKFSNIFCKGENGILVYGTDESIIQDLTFDNINFELFDSKLNEVEGGNIDLRGVIGDKNQVFKRDIPGILIDHAKNIRISNFKLTWTDTRMPFYTHGIEAANFNNLRIVNFDGGPSPVNKKAARVYLENGIGFVIDDAKGVVDNSGKKR</sequence>
<dbReference type="SUPFAM" id="SSF51126">
    <property type="entry name" value="Pectin lyase-like"/>
    <property type="match status" value="1"/>
</dbReference>
<evidence type="ECO:0000256" key="2">
    <source>
        <dbReference type="ARBA" id="ARBA00022801"/>
    </source>
</evidence>
<accession>A0A7K1STE7</accession>
<evidence type="ECO:0000313" key="7">
    <source>
        <dbReference type="EMBL" id="MVN20534.1"/>
    </source>
</evidence>
<feature type="signal peptide" evidence="5">
    <location>
        <begin position="1"/>
        <end position="19"/>
    </location>
</feature>
<dbReference type="InterPro" id="IPR011050">
    <property type="entry name" value="Pectin_lyase_fold/virulence"/>
</dbReference>
<dbReference type="GO" id="GO:0005975">
    <property type="term" value="P:carbohydrate metabolic process"/>
    <property type="evidence" value="ECO:0007669"/>
    <property type="project" value="InterPro"/>
</dbReference>
<dbReference type="InterPro" id="IPR012334">
    <property type="entry name" value="Pectin_lyas_fold"/>
</dbReference>
<dbReference type="Pfam" id="PF12708">
    <property type="entry name" value="Pect-lyase_RHGA_epim"/>
    <property type="match status" value="1"/>
</dbReference>
<evidence type="ECO:0000256" key="1">
    <source>
        <dbReference type="ARBA" id="ARBA00008834"/>
    </source>
</evidence>
<keyword evidence="8" id="KW-1185">Reference proteome</keyword>
<comment type="caution">
    <text evidence="7">The sequence shown here is derived from an EMBL/GenBank/DDBJ whole genome shotgun (WGS) entry which is preliminary data.</text>
</comment>
<dbReference type="InterPro" id="IPR024535">
    <property type="entry name" value="RHGA/B-epi-like_pectate_lyase"/>
</dbReference>
<dbReference type="RefSeq" id="WP_157564094.1">
    <property type="nucleotide sequence ID" value="NZ_WPIK01000002.1"/>
</dbReference>
<dbReference type="PANTHER" id="PTHR31339">
    <property type="entry name" value="PECTIN LYASE-RELATED"/>
    <property type="match status" value="1"/>
</dbReference>
<dbReference type="Pfam" id="PF00295">
    <property type="entry name" value="Glyco_hydro_28"/>
    <property type="match status" value="1"/>
</dbReference>
<dbReference type="Gene3D" id="2.160.20.10">
    <property type="entry name" value="Single-stranded right-handed beta-helix, Pectin lyase-like"/>
    <property type="match status" value="1"/>
</dbReference>
<keyword evidence="2 4" id="KW-0378">Hydrolase</keyword>
<dbReference type="EMBL" id="WPIK01000002">
    <property type="protein sequence ID" value="MVN20534.1"/>
    <property type="molecule type" value="Genomic_DNA"/>
</dbReference>
<keyword evidence="5" id="KW-0732">Signal</keyword>
<dbReference type="InterPro" id="IPR000743">
    <property type="entry name" value="Glyco_hydro_28"/>
</dbReference>
<reference evidence="7 8" key="1">
    <citation type="submission" date="2019-12" db="EMBL/GenBank/DDBJ databases">
        <title>Mucilaginibacter sp. HMF7410 genome sequencing and assembly.</title>
        <authorList>
            <person name="Kang H."/>
            <person name="Cha I."/>
            <person name="Kim H."/>
            <person name="Joh K."/>
        </authorList>
    </citation>
    <scope>NUCLEOTIDE SEQUENCE [LARGE SCALE GENOMIC DNA]</scope>
    <source>
        <strain evidence="7 8">HMF7410</strain>
    </source>
</reference>
<name>A0A7K1STE7_9SPHI</name>
<dbReference type="GO" id="GO:0004650">
    <property type="term" value="F:polygalacturonase activity"/>
    <property type="evidence" value="ECO:0007669"/>
    <property type="project" value="InterPro"/>
</dbReference>
<gene>
    <name evidence="7" type="ORF">GO621_03175</name>
</gene>
<proteinExistence type="inferred from homology"/>
<evidence type="ECO:0000256" key="4">
    <source>
        <dbReference type="RuleBase" id="RU361169"/>
    </source>
</evidence>
<organism evidence="7 8">
    <name type="scientific">Mucilaginibacter arboris</name>
    <dbReference type="NCBI Taxonomy" id="2682090"/>
    <lineage>
        <taxon>Bacteria</taxon>
        <taxon>Pseudomonadati</taxon>
        <taxon>Bacteroidota</taxon>
        <taxon>Sphingobacteriia</taxon>
        <taxon>Sphingobacteriales</taxon>
        <taxon>Sphingobacteriaceae</taxon>
        <taxon>Mucilaginibacter</taxon>
    </lineage>
</organism>
<evidence type="ECO:0000313" key="8">
    <source>
        <dbReference type="Proteomes" id="UP000462014"/>
    </source>
</evidence>
<evidence type="ECO:0000259" key="6">
    <source>
        <dbReference type="Pfam" id="PF12708"/>
    </source>
</evidence>
<dbReference type="SMART" id="SM00710">
    <property type="entry name" value="PbH1"/>
    <property type="match status" value="6"/>
</dbReference>
<feature type="domain" description="Rhamnogalacturonase A/B/Epimerase-like pectate lyase" evidence="6">
    <location>
        <begin position="25"/>
        <end position="104"/>
    </location>
</feature>
<evidence type="ECO:0000256" key="3">
    <source>
        <dbReference type="ARBA" id="ARBA00023295"/>
    </source>
</evidence>
<feature type="chain" id="PRO_5029532367" description="Rhamnogalacturonase A/B/Epimerase-like pectate lyase domain-containing protein" evidence="5">
    <location>
        <begin position="20"/>
        <end position="520"/>
    </location>
</feature>